<sequence length="75" mass="8539">MAESTQSQAKRRRTSTAEISKYPVIAGYRISTYAAPGTVLTMNEQKIIYHAWKIILFTAIKHRSRIPEVAVVLYL</sequence>
<reference evidence="1 2" key="1">
    <citation type="submission" date="2018-06" db="EMBL/GenBank/DDBJ databases">
        <title>Genome analysis of cellulolytic fungus Trichoderma lentiforme CFAM-422.</title>
        <authorList>
            <person name="Steindorff A.S."/>
            <person name="Formighieri E.F."/>
            <person name="Midorikawa G.E.O."/>
            <person name="Tamietti M.S."/>
            <person name="Ramos E.Z."/>
            <person name="Silva A.S."/>
            <person name="Bon E.P.S."/>
            <person name="Mendes T.D."/>
            <person name="Damaso M.C.T."/>
            <person name="Favaro L.C.L."/>
        </authorList>
    </citation>
    <scope>NUCLEOTIDE SEQUENCE [LARGE SCALE GENOMIC DNA]</scope>
    <source>
        <strain evidence="1 2">CFAM-422</strain>
    </source>
</reference>
<evidence type="ECO:0000313" key="2">
    <source>
        <dbReference type="Proteomes" id="UP000801864"/>
    </source>
</evidence>
<dbReference type="EMBL" id="QLNT01000005">
    <property type="protein sequence ID" value="KAF3074197.1"/>
    <property type="molecule type" value="Genomic_DNA"/>
</dbReference>
<gene>
    <name evidence="1" type="ORF">CFAM422_003599</name>
</gene>
<accession>A0A9P4XLA5</accession>
<proteinExistence type="predicted"/>
<protein>
    <submittedName>
        <fullName evidence="1">Uncharacterized protein</fullName>
    </submittedName>
</protein>
<evidence type="ECO:0000313" key="1">
    <source>
        <dbReference type="EMBL" id="KAF3074197.1"/>
    </source>
</evidence>
<comment type="caution">
    <text evidence="1">The sequence shown here is derived from an EMBL/GenBank/DDBJ whole genome shotgun (WGS) entry which is preliminary data.</text>
</comment>
<name>A0A9P4XLA5_9HYPO</name>
<keyword evidence="2" id="KW-1185">Reference proteome</keyword>
<organism evidence="1 2">
    <name type="scientific">Trichoderma lentiforme</name>
    <dbReference type="NCBI Taxonomy" id="1567552"/>
    <lineage>
        <taxon>Eukaryota</taxon>
        <taxon>Fungi</taxon>
        <taxon>Dikarya</taxon>
        <taxon>Ascomycota</taxon>
        <taxon>Pezizomycotina</taxon>
        <taxon>Sordariomycetes</taxon>
        <taxon>Hypocreomycetidae</taxon>
        <taxon>Hypocreales</taxon>
        <taxon>Hypocreaceae</taxon>
        <taxon>Trichoderma</taxon>
    </lineage>
</organism>
<dbReference type="Proteomes" id="UP000801864">
    <property type="component" value="Unassembled WGS sequence"/>
</dbReference>
<dbReference type="AlphaFoldDB" id="A0A9P4XLA5"/>